<dbReference type="InterPro" id="IPR006521">
    <property type="entry name" value="Tail_protein_I"/>
</dbReference>
<dbReference type="AlphaFoldDB" id="A0A379AQF6"/>
<dbReference type="Pfam" id="PF09684">
    <property type="entry name" value="Tail_P2_I"/>
    <property type="match status" value="1"/>
</dbReference>
<dbReference type="EMBL" id="UGSP01000001">
    <property type="protein sequence ID" value="SUB23938.1"/>
    <property type="molecule type" value="Genomic_DNA"/>
</dbReference>
<proteinExistence type="predicted"/>
<protein>
    <submittedName>
        <fullName evidence="1">Bacteriophage P2-related tail formation protein</fullName>
    </submittedName>
</protein>
<reference evidence="1 2" key="1">
    <citation type="submission" date="2018-06" db="EMBL/GenBank/DDBJ databases">
        <authorList>
            <consortium name="Pathogen Informatics"/>
            <person name="Doyle S."/>
        </authorList>
    </citation>
    <scope>NUCLEOTIDE SEQUENCE [LARGE SCALE GENOMIC DNA]</scope>
    <source>
        <strain evidence="2">NCTC 11297</strain>
    </source>
</reference>
<evidence type="ECO:0000313" key="2">
    <source>
        <dbReference type="Proteomes" id="UP000255098"/>
    </source>
</evidence>
<dbReference type="Proteomes" id="UP000255098">
    <property type="component" value="Unassembled WGS sequence"/>
</dbReference>
<sequence length="192" mass="22088">MAKLQYPDIIRQDLKFIVLADLSNRFDELDKSQIMTSIIELVDDKYIELLAEKWSVTGYDGYLLADDVKAKRTLISSAVELHKYKGTPWAVKEICKKLGLGNVEIIERLAKQFHEGVITRNGIYFHGDDNRWAQYRILLNDVITYAEAKVARQTIERFAPARSELIALDFRKYAFLHNNTLTRNGTYSRGAA</sequence>
<evidence type="ECO:0000313" key="1">
    <source>
        <dbReference type="EMBL" id="SUB23938.1"/>
    </source>
</evidence>
<dbReference type="RefSeq" id="WP_115249216.1">
    <property type="nucleotide sequence ID" value="NZ_UGSP01000001.1"/>
</dbReference>
<keyword evidence="2" id="KW-1185">Reference proteome</keyword>
<accession>A0A379AQF6</accession>
<gene>
    <name evidence="1" type="ORF">NCTC11297_00953</name>
</gene>
<organism evidence="1 2">
    <name type="scientific">Avibacterium avium</name>
    <name type="common">Pasteurella avium</name>
    <dbReference type="NCBI Taxonomy" id="751"/>
    <lineage>
        <taxon>Bacteria</taxon>
        <taxon>Pseudomonadati</taxon>
        <taxon>Pseudomonadota</taxon>
        <taxon>Gammaproteobacteria</taxon>
        <taxon>Pasteurellales</taxon>
        <taxon>Pasteurellaceae</taxon>
        <taxon>Avibacterium</taxon>
    </lineage>
</organism>
<name>A0A379AQF6_AVIAV</name>
<dbReference type="GeneID" id="300133166"/>